<dbReference type="EMBL" id="VVXJ01000005">
    <property type="protein sequence ID" value="KAA2377137.1"/>
    <property type="molecule type" value="Genomic_DNA"/>
</dbReference>
<name>A0A5B3GUD3_9BACT</name>
<gene>
    <name evidence="4" type="ORF">F2Y07_03090</name>
    <name evidence="3" type="ORF">F2Y13_04635</name>
</gene>
<reference evidence="5 6" key="1">
    <citation type="journal article" date="2019" name="Nat. Med.">
        <title>A library of human gut bacterial isolates paired with longitudinal multiomics data enables mechanistic microbiome research.</title>
        <authorList>
            <person name="Poyet M."/>
            <person name="Groussin M."/>
            <person name="Gibbons S.M."/>
            <person name="Avila-Pacheco J."/>
            <person name="Jiang X."/>
            <person name="Kearney S.M."/>
            <person name="Perrotta A.R."/>
            <person name="Berdy B."/>
            <person name="Zhao S."/>
            <person name="Lieberman T.D."/>
            <person name="Swanson P.K."/>
            <person name="Smith M."/>
            <person name="Roesemann S."/>
            <person name="Alexander J.E."/>
            <person name="Rich S.A."/>
            <person name="Livny J."/>
            <person name="Vlamakis H."/>
            <person name="Clish C."/>
            <person name="Bullock K."/>
            <person name="Deik A."/>
            <person name="Scott J."/>
            <person name="Pierce K.A."/>
            <person name="Xavier R.J."/>
            <person name="Alm E.J."/>
        </authorList>
    </citation>
    <scope>NUCLEOTIDE SEQUENCE [LARGE SCALE GENOMIC DNA]</scope>
    <source>
        <strain evidence="4 5">BIOML-A1</strain>
        <strain evidence="3 6">BIOML-A2</strain>
    </source>
</reference>
<evidence type="ECO:0000313" key="3">
    <source>
        <dbReference type="EMBL" id="KAA2371233.1"/>
    </source>
</evidence>
<dbReference type="AlphaFoldDB" id="A0A5B3GUD3"/>
<dbReference type="RefSeq" id="WP_015547667.1">
    <property type="nucleotide sequence ID" value="NZ_CATVWL010000003.1"/>
</dbReference>
<evidence type="ECO:0000256" key="1">
    <source>
        <dbReference type="SAM" id="MobiDB-lite"/>
    </source>
</evidence>
<feature type="signal peptide" evidence="2">
    <location>
        <begin position="1"/>
        <end position="22"/>
    </location>
</feature>
<dbReference type="GeneID" id="92757854"/>
<accession>A0A5B3GUD3</accession>
<evidence type="ECO:0000313" key="4">
    <source>
        <dbReference type="EMBL" id="KAA2377137.1"/>
    </source>
</evidence>
<evidence type="ECO:0000313" key="5">
    <source>
        <dbReference type="Proteomes" id="UP000322658"/>
    </source>
</evidence>
<dbReference type="PROSITE" id="PS51257">
    <property type="entry name" value="PROKAR_LIPOPROTEIN"/>
    <property type="match status" value="1"/>
</dbReference>
<dbReference type="Proteomes" id="UP000323567">
    <property type="component" value="Unassembled WGS sequence"/>
</dbReference>
<protein>
    <submittedName>
        <fullName evidence="4">Uncharacterized protein</fullName>
    </submittedName>
</protein>
<organism evidence="4 5">
    <name type="scientific">Alistipes shahii</name>
    <dbReference type="NCBI Taxonomy" id="328814"/>
    <lineage>
        <taxon>Bacteria</taxon>
        <taxon>Pseudomonadati</taxon>
        <taxon>Bacteroidota</taxon>
        <taxon>Bacteroidia</taxon>
        <taxon>Bacteroidales</taxon>
        <taxon>Rikenellaceae</taxon>
        <taxon>Alistipes</taxon>
    </lineage>
</organism>
<evidence type="ECO:0000313" key="6">
    <source>
        <dbReference type="Proteomes" id="UP000323567"/>
    </source>
</evidence>
<feature type="region of interest" description="Disordered" evidence="1">
    <location>
        <begin position="18"/>
        <end position="43"/>
    </location>
</feature>
<keyword evidence="2" id="KW-0732">Signal</keyword>
<comment type="caution">
    <text evidence="4">The sequence shown here is derived from an EMBL/GenBank/DDBJ whole genome shotgun (WGS) entry which is preliminary data.</text>
</comment>
<dbReference type="EMBL" id="VVXK01000004">
    <property type="protein sequence ID" value="KAA2371233.1"/>
    <property type="molecule type" value="Genomic_DNA"/>
</dbReference>
<feature type="chain" id="PRO_5036366787" evidence="2">
    <location>
        <begin position="23"/>
        <end position="90"/>
    </location>
</feature>
<dbReference type="Proteomes" id="UP000322658">
    <property type="component" value="Unassembled WGS sequence"/>
</dbReference>
<proteinExistence type="predicted"/>
<evidence type="ECO:0000256" key="2">
    <source>
        <dbReference type="SAM" id="SignalP"/>
    </source>
</evidence>
<sequence length="90" mass="9286">MRRFLLLLLVLPLLAGACGDDATEDTPDPPATTLPAGTRDDPFGVGKSVTVSGLPDKLLIGLAANSGDSKKTSEAVFSDVKINGQTVAFE</sequence>